<dbReference type="InterPro" id="IPR027417">
    <property type="entry name" value="P-loop_NTPase"/>
</dbReference>
<dbReference type="PANTHER" id="PTHR23274">
    <property type="entry name" value="DNA HELICASE-RELATED"/>
    <property type="match status" value="1"/>
</dbReference>
<dbReference type="STRING" id="157652.A0A371FR23"/>
<dbReference type="EMBL" id="QJKJ01008192">
    <property type="protein sequence ID" value="RDX80523.1"/>
    <property type="molecule type" value="Genomic_DNA"/>
</dbReference>
<dbReference type="OrthoDB" id="1934841at2759"/>
<comment type="caution">
    <text evidence="1">The sequence shown here is derived from an EMBL/GenBank/DDBJ whole genome shotgun (WGS) entry which is preliminary data.</text>
</comment>
<name>A0A371FR23_MUCPR</name>
<sequence length="104" mass="12235">MNLVPSDLGFPFKFLPRQFPICLCFAMTINKSKGQSLSKVGLHLAKPIFTHGQLYIVVSRVKSKKAWKFLFWMMEKYAHEQIQETKRRQHMLQNITRALHESNN</sequence>
<evidence type="ECO:0000313" key="2">
    <source>
        <dbReference type="Proteomes" id="UP000257109"/>
    </source>
</evidence>
<feature type="non-terminal residue" evidence="1">
    <location>
        <position position="1"/>
    </location>
</feature>
<accession>A0A371FR23</accession>
<dbReference type="PANTHER" id="PTHR23274:SF33">
    <property type="entry name" value="ANIMAL RPA1 DOMAIN PROTEIN"/>
    <property type="match status" value="1"/>
</dbReference>
<dbReference type="GO" id="GO:0006260">
    <property type="term" value="P:DNA replication"/>
    <property type="evidence" value="ECO:0007669"/>
    <property type="project" value="TreeGrafter"/>
</dbReference>
<dbReference type="SUPFAM" id="SSF52540">
    <property type="entry name" value="P-loop containing nucleoside triphosphate hydrolases"/>
    <property type="match status" value="1"/>
</dbReference>
<keyword evidence="2" id="KW-1185">Reference proteome</keyword>
<reference evidence="1" key="1">
    <citation type="submission" date="2018-05" db="EMBL/GenBank/DDBJ databases">
        <title>Draft genome of Mucuna pruriens seed.</title>
        <authorList>
            <person name="Nnadi N.E."/>
            <person name="Vos R."/>
            <person name="Hasami M.H."/>
            <person name="Devisetty U.K."/>
            <person name="Aguiy J.C."/>
        </authorList>
    </citation>
    <scope>NUCLEOTIDE SEQUENCE [LARGE SCALE GENOMIC DNA]</scope>
    <source>
        <strain evidence="1">JCA_2017</strain>
    </source>
</reference>
<organism evidence="1 2">
    <name type="scientific">Mucuna pruriens</name>
    <name type="common">Velvet bean</name>
    <name type="synonym">Dolichos pruriens</name>
    <dbReference type="NCBI Taxonomy" id="157652"/>
    <lineage>
        <taxon>Eukaryota</taxon>
        <taxon>Viridiplantae</taxon>
        <taxon>Streptophyta</taxon>
        <taxon>Embryophyta</taxon>
        <taxon>Tracheophyta</taxon>
        <taxon>Spermatophyta</taxon>
        <taxon>Magnoliopsida</taxon>
        <taxon>eudicotyledons</taxon>
        <taxon>Gunneridae</taxon>
        <taxon>Pentapetalae</taxon>
        <taxon>rosids</taxon>
        <taxon>fabids</taxon>
        <taxon>Fabales</taxon>
        <taxon>Fabaceae</taxon>
        <taxon>Papilionoideae</taxon>
        <taxon>50 kb inversion clade</taxon>
        <taxon>NPAAA clade</taxon>
        <taxon>indigoferoid/millettioid clade</taxon>
        <taxon>Phaseoleae</taxon>
        <taxon>Mucuna</taxon>
    </lineage>
</organism>
<evidence type="ECO:0000313" key="1">
    <source>
        <dbReference type="EMBL" id="RDX80523.1"/>
    </source>
</evidence>
<dbReference type="Proteomes" id="UP000257109">
    <property type="component" value="Unassembled WGS sequence"/>
</dbReference>
<proteinExistence type="predicted"/>
<dbReference type="AlphaFoldDB" id="A0A371FR23"/>
<protein>
    <submittedName>
        <fullName evidence="1">Pif1</fullName>
    </submittedName>
</protein>
<gene>
    <name evidence="1" type="primary">PIF1</name>
    <name evidence="1" type="ORF">CR513_38917</name>
</gene>
<dbReference type="GO" id="GO:0005657">
    <property type="term" value="C:replication fork"/>
    <property type="evidence" value="ECO:0007669"/>
    <property type="project" value="TreeGrafter"/>
</dbReference>